<accession>A0A1Q3AIQ0</accession>
<dbReference type="PANTHER" id="PTHR28199">
    <property type="entry name" value="PROCESSING OF GAS1 AND ALP PROTEIN 2"/>
    <property type="match status" value="1"/>
</dbReference>
<evidence type="ECO:0000256" key="1">
    <source>
        <dbReference type="SAM" id="MobiDB-lite"/>
    </source>
</evidence>
<dbReference type="OrthoDB" id="4227028at2759"/>
<evidence type="ECO:0008006" key="5">
    <source>
        <dbReference type="Google" id="ProtNLM"/>
    </source>
</evidence>
<comment type="caution">
    <text evidence="3">The sequence shown here is derived from an EMBL/GenBank/DDBJ whole genome shotgun (WGS) entry which is preliminary data.</text>
</comment>
<evidence type="ECO:0000313" key="4">
    <source>
        <dbReference type="Proteomes" id="UP000187013"/>
    </source>
</evidence>
<dbReference type="EMBL" id="BDGX01000048">
    <property type="protein sequence ID" value="GAV55607.1"/>
    <property type="molecule type" value="Genomic_DNA"/>
</dbReference>
<dbReference type="InterPro" id="IPR011431">
    <property type="entry name" value="Trafficking_Pga2"/>
</dbReference>
<protein>
    <recommendedName>
        <fullName evidence="5">Processing of GAS1 and ALP protein 2</fullName>
    </recommendedName>
</protein>
<name>A0A1Q3AIQ0_ZYGRO</name>
<evidence type="ECO:0000256" key="2">
    <source>
        <dbReference type="SAM" id="Phobius"/>
    </source>
</evidence>
<dbReference type="PANTHER" id="PTHR28199:SF1">
    <property type="entry name" value="PROCESSING OF GAS1 AND ALP PROTEIN 2"/>
    <property type="match status" value="1"/>
</dbReference>
<evidence type="ECO:0000313" key="3">
    <source>
        <dbReference type="EMBL" id="GAV55607.1"/>
    </source>
</evidence>
<dbReference type="Proteomes" id="UP000187013">
    <property type="component" value="Unassembled WGS sequence"/>
</dbReference>
<keyword evidence="2" id="KW-0812">Transmembrane</keyword>
<feature type="transmembrane region" description="Helical" evidence="2">
    <location>
        <begin position="38"/>
        <end position="55"/>
    </location>
</feature>
<dbReference type="AlphaFoldDB" id="A0A1Q3AIQ0"/>
<feature type="region of interest" description="Disordered" evidence="1">
    <location>
        <begin position="68"/>
        <end position="138"/>
    </location>
</feature>
<sequence length="138" mass="15484">MSDAAMNVTSSPSIWNTLYERTKTNLAETVGDLDAKKGLRLVIIVGGYIIIRGIAQKELAKRKLDNDVRRSEQEAAAKQQENLIDRPGSTAATPFGWGNKTRRRRKQQEEAFADLVERVNQQKGGVNEDKDIEDLLED</sequence>
<dbReference type="Pfam" id="PF07543">
    <property type="entry name" value="PGA2"/>
    <property type="match status" value="1"/>
</dbReference>
<proteinExistence type="predicted"/>
<reference evidence="3 4" key="1">
    <citation type="submission" date="2016-08" db="EMBL/GenBank/DDBJ databases">
        <title>Draft genome sequence of allopolyploid Zygosaccharomyces rouxii.</title>
        <authorList>
            <person name="Watanabe J."/>
            <person name="Uehara K."/>
            <person name="Mogi Y."/>
            <person name="Tsukioka Y."/>
        </authorList>
    </citation>
    <scope>NUCLEOTIDE SEQUENCE [LARGE SCALE GENOMIC DNA]</scope>
    <source>
        <strain evidence="3 4">NBRC 110957</strain>
    </source>
</reference>
<keyword evidence="2" id="KW-1133">Transmembrane helix</keyword>
<gene>
    <name evidence="3" type="ORF">ZYGR_0AV02390</name>
</gene>
<dbReference type="GO" id="GO:0015031">
    <property type="term" value="P:protein transport"/>
    <property type="evidence" value="ECO:0007669"/>
    <property type="project" value="TreeGrafter"/>
</dbReference>
<organism evidence="3 4">
    <name type="scientific">Zygosaccharomyces rouxii</name>
    <dbReference type="NCBI Taxonomy" id="4956"/>
    <lineage>
        <taxon>Eukaryota</taxon>
        <taxon>Fungi</taxon>
        <taxon>Dikarya</taxon>
        <taxon>Ascomycota</taxon>
        <taxon>Saccharomycotina</taxon>
        <taxon>Saccharomycetes</taxon>
        <taxon>Saccharomycetales</taxon>
        <taxon>Saccharomycetaceae</taxon>
        <taxon>Zygosaccharomyces</taxon>
    </lineage>
</organism>
<keyword evidence="2" id="KW-0472">Membrane</keyword>